<feature type="transmembrane region" description="Helical" evidence="6">
    <location>
        <begin position="7"/>
        <end position="35"/>
    </location>
</feature>
<organism evidence="8 9">
    <name type="scientific">Brevibacillus centrosporus</name>
    <dbReference type="NCBI Taxonomy" id="54910"/>
    <lineage>
        <taxon>Bacteria</taxon>
        <taxon>Bacillati</taxon>
        <taxon>Bacillota</taxon>
        <taxon>Bacilli</taxon>
        <taxon>Bacillales</taxon>
        <taxon>Paenibacillaceae</taxon>
        <taxon>Brevibacillus</taxon>
    </lineage>
</organism>
<feature type="transmembrane region" description="Helical" evidence="6">
    <location>
        <begin position="280"/>
        <end position="302"/>
    </location>
</feature>
<evidence type="ECO:0000313" key="9">
    <source>
        <dbReference type="Proteomes" id="UP000198915"/>
    </source>
</evidence>
<evidence type="ECO:0000256" key="4">
    <source>
        <dbReference type="ARBA" id="ARBA00022989"/>
    </source>
</evidence>
<dbReference type="Gene3D" id="1.20.1250.20">
    <property type="entry name" value="MFS general substrate transporter like domains"/>
    <property type="match status" value="1"/>
</dbReference>
<evidence type="ECO:0000256" key="3">
    <source>
        <dbReference type="ARBA" id="ARBA00022692"/>
    </source>
</evidence>
<dbReference type="SUPFAM" id="SSF103473">
    <property type="entry name" value="MFS general substrate transporter"/>
    <property type="match status" value="1"/>
</dbReference>
<feature type="transmembrane region" description="Helical" evidence="6">
    <location>
        <begin position="72"/>
        <end position="90"/>
    </location>
</feature>
<keyword evidence="4 6" id="KW-1133">Transmembrane helix</keyword>
<dbReference type="GO" id="GO:0022857">
    <property type="term" value="F:transmembrane transporter activity"/>
    <property type="evidence" value="ECO:0007669"/>
    <property type="project" value="InterPro"/>
</dbReference>
<dbReference type="PROSITE" id="PS50850">
    <property type="entry name" value="MFS"/>
    <property type="match status" value="1"/>
</dbReference>
<dbReference type="GO" id="GO:0005886">
    <property type="term" value="C:plasma membrane"/>
    <property type="evidence" value="ECO:0007669"/>
    <property type="project" value="UniProtKB-SubCell"/>
</dbReference>
<feature type="transmembrane region" description="Helical" evidence="6">
    <location>
        <begin position="251"/>
        <end position="274"/>
    </location>
</feature>
<evidence type="ECO:0000256" key="1">
    <source>
        <dbReference type="ARBA" id="ARBA00004651"/>
    </source>
</evidence>
<dbReference type="PANTHER" id="PTHR42718:SF9">
    <property type="entry name" value="MAJOR FACILITATOR SUPERFAMILY MULTIDRUG TRANSPORTER MFSC"/>
    <property type="match status" value="1"/>
</dbReference>
<dbReference type="InterPro" id="IPR036259">
    <property type="entry name" value="MFS_trans_sf"/>
</dbReference>
<keyword evidence="9" id="KW-1185">Reference proteome</keyword>
<feature type="transmembrane region" description="Helical" evidence="6">
    <location>
        <begin position="370"/>
        <end position="397"/>
    </location>
</feature>
<dbReference type="Pfam" id="PF07690">
    <property type="entry name" value="MFS_1"/>
    <property type="match status" value="1"/>
</dbReference>
<gene>
    <name evidence="8" type="ORF">SAMN05518846_109131</name>
</gene>
<proteinExistence type="predicted"/>
<evidence type="ECO:0000259" key="7">
    <source>
        <dbReference type="PROSITE" id="PS50850"/>
    </source>
</evidence>
<feature type="domain" description="Major facilitator superfamily (MFS) profile" evidence="7">
    <location>
        <begin position="6"/>
        <end position="434"/>
    </location>
</feature>
<feature type="transmembrane region" description="Helical" evidence="6">
    <location>
        <begin position="96"/>
        <end position="118"/>
    </location>
</feature>
<dbReference type="InterPro" id="IPR011701">
    <property type="entry name" value="MFS"/>
</dbReference>
<dbReference type="InterPro" id="IPR020846">
    <property type="entry name" value="MFS_dom"/>
</dbReference>
<feature type="transmembrane region" description="Helical" evidence="6">
    <location>
        <begin position="314"/>
        <end position="332"/>
    </location>
</feature>
<evidence type="ECO:0000313" key="8">
    <source>
        <dbReference type="EMBL" id="SFK16249.1"/>
    </source>
</evidence>
<accession>A0A1I3XAC5</accession>
<evidence type="ECO:0000256" key="6">
    <source>
        <dbReference type="SAM" id="Phobius"/>
    </source>
</evidence>
<feature type="transmembrane region" description="Helical" evidence="6">
    <location>
        <begin position="130"/>
        <end position="152"/>
    </location>
</feature>
<feature type="transmembrane region" description="Helical" evidence="6">
    <location>
        <begin position="41"/>
        <end position="60"/>
    </location>
</feature>
<evidence type="ECO:0000256" key="5">
    <source>
        <dbReference type="ARBA" id="ARBA00023136"/>
    </source>
</evidence>
<evidence type="ECO:0000256" key="2">
    <source>
        <dbReference type="ARBA" id="ARBA00022448"/>
    </source>
</evidence>
<dbReference type="RefSeq" id="WP_092270105.1">
    <property type="nucleotide sequence ID" value="NZ_FORT01000009.1"/>
</dbReference>
<sequence length="441" mass="47498">MNDRITIPIWAIGSFLVLMNTTMFNVSLPSIITALHIDAGLGSWIVSGYSIVFALSTIIFSRLSDSLPIRSLLTTGLSILGVSSIIGYMADSFFLILLARLLQACGAGAVPGLGMILASRYIPAERRGRAITVLASGSILAFGLGPVIGGVLTQVMGFHGLFLIICLVFVLIPVLWKLLPKETSTGLQFDFAGALLTIVATASLLIALTQLSLFFLLIGIAAIVANIRHLRQKEKPFIHPSLLSHAGYRKLVIIGFYAFILNMSNLFLMPLVLAQVFHQSAAAIGLTIFPGAILSSIVIPFIGRLIDKYGNFRFLLGAHFFLFLSILLTAVLLPQSPIVILLAYVLFAPSLSTITSTLSNEVSQILPKEMIGAGMGLLQLSQFLGGSFAVALCGLLLSWEKNLPVQLAFQSLFFLLALVLLGAIVMVIRYRSTQQARTFSA</sequence>
<dbReference type="STRING" id="1884381.SAMN05518846_109131"/>
<feature type="transmembrane region" description="Helical" evidence="6">
    <location>
        <begin position="338"/>
        <end position="358"/>
    </location>
</feature>
<name>A0A1I3XAC5_9BACL</name>
<reference evidence="9" key="1">
    <citation type="submission" date="2016-10" db="EMBL/GenBank/DDBJ databases">
        <authorList>
            <person name="Varghese N."/>
            <person name="Submissions S."/>
        </authorList>
    </citation>
    <scope>NUCLEOTIDE SEQUENCE [LARGE SCALE GENOMIC DNA]</scope>
    <source>
        <strain evidence="9">OK042</strain>
    </source>
</reference>
<dbReference type="Gene3D" id="1.20.1720.10">
    <property type="entry name" value="Multidrug resistance protein D"/>
    <property type="match status" value="1"/>
</dbReference>
<dbReference type="AlphaFoldDB" id="A0A1I3XAC5"/>
<dbReference type="PANTHER" id="PTHR42718">
    <property type="entry name" value="MAJOR FACILITATOR SUPERFAMILY MULTIDRUG TRANSPORTER MFSC"/>
    <property type="match status" value="1"/>
</dbReference>
<feature type="transmembrane region" description="Helical" evidence="6">
    <location>
        <begin position="409"/>
        <end position="428"/>
    </location>
</feature>
<keyword evidence="2" id="KW-0813">Transport</keyword>
<keyword evidence="3 6" id="KW-0812">Transmembrane</keyword>
<dbReference type="Proteomes" id="UP000198915">
    <property type="component" value="Unassembled WGS sequence"/>
</dbReference>
<feature type="transmembrane region" description="Helical" evidence="6">
    <location>
        <begin position="191"/>
        <end position="207"/>
    </location>
</feature>
<dbReference type="PRINTS" id="PR01036">
    <property type="entry name" value="TCRTETB"/>
</dbReference>
<dbReference type="EMBL" id="FORT01000009">
    <property type="protein sequence ID" value="SFK16249.1"/>
    <property type="molecule type" value="Genomic_DNA"/>
</dbReference>
<comment type="subcellular location">
    <subcellularLocation>
        <location evidence="1">Cell membrane</location>
        <topology evidence="1">Multi-pass membrane protein</topology>
    </subcellularLocation>
</comment>
<keyword evidence="5 6" id="KW-0472">Membrane</keyword>
<protein>
    <submittedName>
        <fullName evidence="8">MFS transporter, DHA2 family, metal-tetracycline-proton antiporter</fullName>
    </submittedName>
</protein>
<feature type="transmembrane region" description="Helical" evidence="6">
    <location>
        <begin position="158"/>
        <end position="179"/>
    </location>
</feature>
<feature type="transmembrane region" description="Helical" evidence="6">
    <location>
        <begin position="213"/>
        <end position="230"/>
    </location>
</feature>